<feature type="transmembrane region" description="Helical" evidence="1">
    <location>
        <begin position="416"/>
        <end position="436"/>
    </location>
</feature>
<evidence type="ECO:0008006" key="4">
    <source>
        <dbReference type="Google" id="ProtNLM"/>
    </source>
</evidence>
<dbReference type="EMBL" id="CAHIKZ030005360">
    <property type="protein sequence ID" value="CAE1323234.1"/>
    <property type="molecule type" value="Genomic_DNA"/>
</dbReference>
<keyword evidence="1" id="KW-0472">Membrane</keyword>
<evidence type="ECO:0000256" key="1">
    <source>
        <dbReference type="SAM" id="Phobius"/>
    </source>
</evidence>
<proteinExistence type="predicted"/>
<feature type="transmembrane region" description="Helical" evidence="1">
    <location>
        <begin position="294"/>
        <end position="315"/>
    </location>
</feature>
<protein>
    <recommendedName>
        <fullName evidence="4">EF-hand domain-containing protein</fullName>
    </recommendedName>
</protein>
<dbReference type="FunFam" id="1.10.238.10:FF:000179">
    <property type="entry name" value="EF-hand calcium-binding domain-containing protein 6"/>
    <property type="match status" value="1"/>
</dbReference>
<dbReference type="PANTHER" id="PTHR20875">
    <property type="entry name" value="EF-HAND CALCIUM-BINDING DOMAIN-CONTAINING PROTEIN 6-RELATED"/>
    <property type="match status" value="1"/>
</dbReference>
<dbReference type="InterPro" id="IPR052603">
    <property type="entry name" value="EFCB6"/>
</dbReference>
<organism evidence="2 3">
    <name type="scientific">Acanthosepion pharaonis</name>
    <name type="common">Pharaoh cuttlefish</name>
    <name type="synonym">Sepia pharaonis</name>
    <dbReference type="NCBI Taxonomy" id="158019"/>
    <lineage>
        <taxon>Eukaryota</taxon>
        <taxon>Metazoa</taxon>
        <taxon>Spiralia</taxon>
        <taxon>Lophotrochozoa</taxon>
        <taxon>Mollusca</taxon>
        <taxon>Cephalopoda</taxon>
        <taxon>Coleoidea</taxon>
        <taxon>Decapodiformes</taxon>
        <taxon>Sepiida</taxon>
        <taxon>Sepiina</taxon>
        <taxon>Sepiidae</taxon>
        <taxon>Acanthosepion</taxon>
    </lineage>
</organism>
<dbReference type="Proteomes" id="UP000597762">
    <property type="component" value="Unassembled WGS sequence"/>
</dbReference>
<dbReference type="PANTHER" id="PTHR20875:SF2">
    <property type="entry name" value="EF-HAND CALCIUM-BINDING DOMAIN-CONTAINING PROTEIN 6"/>
    <property type="match status" value="1"/>
</dbReference>
<feature type="transmembrane region" description="Helical" evidence="1">
    <location>
        <begin position="210"/>
        <end position="232"/>
    </location>
</feature>
<sequence length="1240" mass="139476">MSLFYLSHVSFLSFICPSSLLFVPPPTLVTLFSLSFLTLFSHIPLLSLSTRPSSFSLSCNPSLFFHVPLYHSLSYVSFLSLPTPFSFVSLLYLSLVTLLYLSYVSFPSLSLICPSTSLSLMCPSSTSLSFICPSLPLSLCQSSFSLMCHSSFSLLCVFPPSLSISLMGPSSIYLSYMSVLYLSLMSFLSLLCVSHLSLLCVLPLSSVLRSLMFCYSIFYSLMCSSSISLSLLCVTSLSLSYVSLVMILLCVLPLPLSYVSNLSLLCVPALSLYHLCAPPLSLSHSGVSSLSLSWVSLLYLSLSLGCPFSTSLFLVCASSTPLSHLCVSALPLSLLCVPLLSHLYSSPVSLLCVPPVSLLCVPTLSLSFSYGPSSPSLCVPPLSLSLSYMYIIYLSLLCVPPLCCVSLLCPTSLSCVLLFLSLLCISPLSIPLSLHFSLSLCITPLSLCFICVLSLSLSLSLMCPSSFSLSPMCPSSISISYVCPSSNSLSLLFDHLLSLLYVSFLYLSLSCMYLICLSLLCVSYLSLMCLFSISLSCVSILYLSHVYPPLSLLCVSPLSLLSLYLSVKPGMQMTNSSVTDIAKVLKSVLESVAHPIHDDIFNSMVNRYVAARLDGLVNYQQFLMRMLPWRSDNGRSLAGEMRRVNPSISAERNQPYNFVTASELPALLAKLTQNHYHNVTKGYLTFSKAGKDILTMSTLKNFLKAFNISMNENEFNILWRQCDPEYKCYITYEEFLERCGLEEVYKGSTETGSSKYVLIWKLMDKEPYINMNEENTYGLDYAPDIMAGDSRVPLNPEQYLRESLLRMPLEIWKAISDLGMQKGDLVPAANLQNLLTTYGIKMTDNEWKRVLLPFLNENGLINIKLFISNLLYGKTFPSQSVDDEGHLSSKYLKEIEKIISTYSNDFLVACKEADFAFLNTISQETFQNILKKFGIDMDQATFLKFWSLLPVNEYGNLMYIDFLKWINARKVKPYMFRRPSTTVSRAYEPWKPPGPHLTNAVRTSGEILPLEVHTARRRRRAAIVNAAWKKCHERPSSFASTKLVNAEQVEHLIKDVILSHWKLIQKKCRLEDPDCTGCIKPEKFKEILLHYMKNLEDEKFTKLKEKFDIKGDGTIAYKDLIRYFVLGLKPTRIAHGQRRLLRKPEKDEFDTVPTEGLLGEALKRLRQCVIRNWRLMRRSFQVADPSKSDRVDIITFRQILKAQNVNLTEEEFFQIMSFYDKDFSASINYNSFLRAFLQNW</sequence>
<comment type="caution">
    <text evidence="2">The sequence shown here is derived from an EMBL/GenBank/DDBJ whole genome shotgun (WGS) entry which is preliminary data.</text>
</comment>
<dbReference type="Gene3D" id="1.10.238.10">
    <property type="entry name" value="EF-hand"/>
    <property type="match status" value="3"/>
</dbReference>
<keyword evidence="3" id="KW-1185">Reference proteome</keyword>
<feature type="transmembrane region" description="Helical" evidence="1">
    <location>
        <begin position="499"/>
        <end position="517"/>
    </location>
</feature>
<feature type="transmembrane region" description="Helical" evidence="1">
    <location>
        <begin position="239"/>
        <end position="256"/>
    </location>
</feature>
<feature type="transmembrane region" description="Helical" evidence="1">
    <location>
        <begin position="390"/>
        <end position="409"/>
    </location>
</feature>
<name>A0A812EEW2_ACAPH</name>
<keyword evidence="1" id="KW-0812">Transmembrane</keyword>
<dbReference type="SUPFAM" id="SSF47473">
    <property type="entry name" value="EF-hand"/>
    <property type="match status" value="2"/>
</dbReference>
<evidence type="ECO:0000313" key="3">
    <source>
        <dbReference type="Proteomes" id="UP000597762"/>
    </source>
</evidence>
<reference evidence="2" key="1">
    <citation type="submission" date="2021-01" db="EMBL/GenBank/DDBJ databases">
        <authorList>
            <person name="Li R."/>
            <person name="Bekaert M."/>
        </authorList>
    </citation>
    <scope>NUCLEOTIDE SEQUENCE</scope>
    <source>
        <strain evidence="2">Farmed</strain>
    </source>
</reference>
<dbReference type="GO" id="GO:0005654">
    <property type="term" value="C:nucleoplasm"/>
    <property type="evidence" value="ECO:0007669"/>
    <property type="project" value="TreeGrafter"/>
</dbReference>
<dbReference type="AlphaFoldDB" id="A0A812EEW2"/>
<feature type="transmembrane region" description="Helical" evidence="1">
    <location>
        <begin position="62"/>
        <end position="81"/>
    </location>
</feature>
<feature type="transmembrane region" description="Helical" evidence="1">
    <location>
        <begin position="144"/>
        <end position="167"/>
    </location>
</feature>
<evidence type="ECO:0000313" key="2">
    <source>
        <dbReference type="EMBL" id="CAE1323234.1"/>
    </source>
</evidence>
<feature type="transmembrane region" description="Helical" evidence="1">
    <location>
        <begin position="524"/>
        <end position="544"/>
    </location>
</feature>
<feature type="transmembrane region" description="Helical" evidence="1">
    <location>
        <begin position="179"/>
        <end position="204"/>
    </location>
</feature>
<feature type="transmembrane region" description="Helical" evidence="1">
    <location>
        <begin position="321"/>
        <end position="341"/>
    </location>
</feature>
<gene>
    <name evidence="2" type="ORF">SPHA_73089</name>
</gene>
<keyword evidence="1" id="KW-1133">Transmembrane helix</keyword>
<dbReference type="OrthoDB" id="26525at2759"/>
<accession>A0A812EEW2</accession>
<feature type="transmembrane region" description="Helical" evidence="1">
    <location>
        <begin position="31"/>
        <end position="50"/>
    </location>
</feature>
<dbReference type="InterPro" id="IPR011992">
    <property type="entry name" value="EF-hand-dom_pair"/>
</dbReference>